<evidence type="ECO:0000313" key="2">
    <source>
        <dbReference type="Proteomes" id="UP001328107"/>
    </source>
</evidence>
<comment type="caution">
    <text evidence="1">The sequence shown here is derived from an EMBL/GenBank/DDBJ whole genome shotgun (WGS) entry which is preliminary data.</text>
</comment>
<gene>
    <name evidence="1" type="ORF">PMAYCL1PPCAC_19822</name>
</gene>
<dbReference type="EMBL" id="BTRK01000004">
    <property type="protein sequence ID" value="GMR49627.1"/>
    <property type="molecule type" value="Genomic_DNA"/>
</dbReference>
<feature type="non-terminal residue" evidence="1">
    <location>
        <position position="1"/>
    </location>
</feature>
<evidence type="ECO:0000313" key="1">
    <source>
        <dbReference type="EMBL" id="GMR49627.1"/>
    </source>
</evidence>
<name>A0AAN5CT60_9BILA</name>
<reference evidence="2" key="1">
    <citation type="submission" date="2022-10" db="EMBL/GenBank/DDBJ databases">
        <title>Genome assembly of Pristionchus species.</title>
        <authorList>
            <person name="Yoshida K."/>
            <person name="Sommer R.J."/>
        </authorList>
    </citation>
    <scope>NUCLEOTIDE SEQUENCE [LARGE SCALE GENOMIC DNA]</scope>
    <source>
        <strain evidence="2">RS5460</strain>
    </source>
</reference>
<accession>A0AAN5CT60</accession>
<dbReference type="Proteomes" id="UP001328107">
    <property type="component" value="Unassembled WGS sequence"/>
</dbReference>
<dbReference type="AlphaFoldDB" id="A0AAN5CT60"/>
<organism evidence="1 2">
    <name type="scientific">Pristionchus mayeri</name>
    <dbReference type="NCBI Taxonomy" id="1317129"/>
    <lineage>
        <taxon>Eukaryota</taxon>
        <taxon>Metazoa</taxon>
        <taxon>Ecdysozoa</taxon>
        <taxon>Nematoda</taxon>
        <taxon>Chromadorea</taxon>
        <taxon>Rhabditida</taxon>
        <taxon>Rhabditina</taxon>
        <taxon>Diplogasteromorpha</taxon>
        <taxon>Diplogasteroidea</taxon>
        <taxon>Neodiplogasteridae</taxon>
        <taxon>Pristionchus</taxon>
    </lineage>
</organism>
<proteinExistence type="predicted"/>
<feature type="non-terminal residue" evidence="1">
    <location>
        <position position="98"/>
    </location>
</feature>
<protein>
    <submittedName>
        <fullName evidence="1">Uncharacterized protein</fullName>
    </submittedName>
</protein>
<sequence length="98" mass="10346">IFSESLAIILSNNGFVNQNSSGVSIGVNSGFVVVKKHASLVNKTMDQLSSAARIFLQKPLRAAVFVDTFYACIESASGACEEIASATIEKCSKATDNL</sequence>
<keyword evidence="2" id="KW-1185">Reference proteome</keyword>